<reference evidence="1" key="1">
    <citation type="submission" date="2020-02" db="EMBL/GenBank/DDBJ databases">
        <title>A new Streptomyces sp. for controlling soil-borne diseases.</title>
        <authorList>
            <person name="Li X."/>
            <person name="Tian Y."/>
            <person name="Gao K."/>
        </authorList>
    </citation>
    <scope>NUCLEOTIDE SEQUENCE [LARGE SCALE GENOMIC DNA]</scope>
    <source>
        <strain evidence="1">0250</strain>
    </source>
</reference>
<comment type="caution">
    <text evidence="1">The sequence shown here is derived from an EMBL/GenBank/DDBJ whole genome shotgun (WGS) entry which is preliminary data.</text>
</comment>
<dbReference type="EMBL" id="JAAIKT010000022">
    <property type="protein sequence ID" value="NEW72581.1"/>
    <property type="molecule type" value="Genomic_DNA"/>
</dbReference>
<protein>
    <submittedName>
        <fullName evidence="1">Uncharacterized protein</fullName>
    </submittedName>
</protein>
<sequence length="67" mass="7182">MQFIATQSGGEVAIMDAREALVLEGALSLYVLKYPDSNLAIRALKVASAANEAREARTEDAVERTSV</sequence>
<evidence type="ECO:0000313" key="2">
    <source>
        <dbReference type="Proteomes" id="UP000476310"/>
    </source>
</evidence>
<name>A0A6G4AIX1_9ACTN</name>
<accession>A0A6G4AIX1</accession>
<organism evidence="1 2">
    <name type="scientific">Streptomyces rhizosphaericus</name>
    <dbReference type="NCBI Taxonomy" id="114699"/>
    <lineage>
        <taxon>Bacteria</taxon>
        <taxon>Bacillati</taxon>
        <taxon>Actinomycetota</taxon>
        <taxon>Actinomycetes</taxon>
        <taxon>Kitasatosporales</taxon>
        <taxon>Streptomycetaceae</taxon>
        <taxon>Streptomyces</taxon>
        <taxon>Streptomyces violaceusniger group</taxon>
    </lineage>
</organism>
<evidence type="ECO:0000313" key="1">
    <source>
        <dbReference type="EMBL" id="NEW72581.1"/>
    </source>
</evidence>
<gene>
    <name evidence="1" type="ORF">G4H13_19750</name>
</gene>
<dbReference type="Proteomes" id="UP000476310">
    <property type="component" value="Unassembled WGS sequence"/>
</dbReference>
<keyword evidence="2" id="KW-1185">Reference proteome</keyword>
<dbReference type="RefSeq" id="WP_164429089.1">
    <property type="nucleotide sequence ID" value="NZ_JAAIKT010000022.1"/>
</dbReference>
<proteinExistence type="predicted"/>
<dbReference type="AlphaFoldDB" id="A0A6G4AIX1"/>